<dbReference type="PROSITE" id="PS51257">
    <property type="entry name" value="PROKAR_LIPOPROTEIN"/>
    <property type="match status" value="1"/>
</dbReference>
<name>A0A1C4DVE3_9BACT</name>
<reference evidence="1 2" key="1">
    <citation type="submission" date="2016-08" db="EMBL/GenBank/DDBJ databases">
        <authorList>
            <person name="Seilhamer J.J."/>
        </authorList>
    </citation>
    <scope>NUCLEOTIDE SEQUENCE [LARGE SCALE GENOMIC DNA]</scope>
    <source>
        <strain evidence="1 2">A37T2</strain>
    </source>
</reference>
<dbReference type="Gene3D" id="1.25.40.390">
    <property type="match status" value="1"/>
</dbReference>
<dbReference type="SUPFAM" id="SSF48452">
    <property type="entry name" value="TPR-like"/>
    <property type="match status" value="1"/>
</dbReference>
<dbReference type="STRING" id="1335309.GA0116948_106138"/>
<dbReference type="OrthoDB" id="725917at2"/>
<sequence length="487" mass="53753">MNTRKILYGLGLLLSVWMVGCKDLDDINHDPSKPSSTKPEYLFTYGEKNSSDLIYAGTQNGSIGTLYAQYWTGDAANSSRYALDEGSNGALWSGLYLTLNNLEEANRLNRARAATIPAATNQIACTWILKAWIYQILADAYGDIPFFETNQIAQTITPKYDDAKTVYSALIDTLQQQIALLDDSKPGFETGDGIFNGDVGKWRKFGNSLLLRLAIREVDANKEQAQQIIESVYDKAMTSNDDNAEFKYLGADPNAFPYNDSQRAIIAYYVSATLTDYQRSTKDPRFSIYARPAASTDTIRGMPYGQAESDTLRQPAGNYSYPGTKIYSASMSGILMQYSEVEFILAEAAARGFATGDAATHYLHGVNASLAYWGVDTASAAAQTFLAGVPYNAADWRNVVGTQKWLALYPQGLQGWFERNRLNFKKPGGDSLFKAPLSGILDGFVTFVPYRLSYPKSEQTLNGANYTSAVTHLGADNQGVKLWWNKL</sequence>
<dbReference type="EMBL" id="FMAR01000006">
    <property type="protein sequence ID" value="SCC35328.1"/>
    <property type="molecule type" value="Genomic_DNA"/>
</dbReference>
<accession>A0A1C4DVE3</accession>
<gene>
    <name evidence="1" type="ORF">GA0116948_106138</name>
</gene>
<evidence type="ECO:0000313" key="2">
    <source>
        <dbReference type="Proteomes" id="UP000242818"/>
    </source>
</evidence>
<keyword evidence="2" id="KW-1185">Reference proteome</keyword>
<protein>
    <submittedName>
        <fullName evidence="1">Starch-binding associating with outer membrane</fullName>
    </submittedName>
</protein>
<dbReference type="AlphaFoldDB" id="A0A1C4DVE3"/>
<dbReference type="Proteomes" id="UP000242818">
    <property type="component" value="Unassembled WGS sequence"/>
</dbReference>
<dbReference type="InterPro" id="IPR011990">
    <property type="entry name" value="TPR-like_helical_dom_sf"/>
</dbReference>
<dbReference type="InterPro" id="IPR041662">
    <property type="entry name" value="SusD-like_2"/>
</dbReference>
<organism evidence="1 2">
    <name type="scientific">Chitinophaga costaii</name>
    <dbReference type="NCBI Taxonomy" id="1335309"/>
    <lineage>
        <taxon>Bacteria</taxon>
        <taxon>Pseudomonadati</taxon>
        <taxon>Bacteroidota</taxon>
        <taxon>Chitinophagia</taxon>
        <taxon>Chitinophagales</taxon>
        <taxon>Chitinophagaceae</taxon>
        <taxon>Chitinophaga</taxon>
    </lineage>
</organism>
<dbReference type="Pfam" id="PF12771">
    <property type="entry name" value="SusD-like_2"/>
    <property type="match status" value="1"/>
</dbReference>
<proteinExistence type="predicted"/>
<dbReference type="RefSeq" id="WP_089712028.1">
    <property type="nucleotide sequence ID" value="NZ_FMAR01000006.1"/>
</dbReference>
<evidence type="ECO:0000313" key="1">
    <source>
        <dbReference type="EMBL" id="SCC35328.1"/>
    </source>
</evidence>